<gene>
    <name evidence="5" type="primary">rpmC</name>
    <name evidence="6" type="ORF">CDV25_00305</name>
</gene>
<dbReference type="RefSeq" id="WP_108910283.1">
    <property type="nucleotide sequence ID" value="NZ_CP021886.1"/>
</dbReference>
<evidence type="ECO:0000256" key="4">
    <source>
        <dbReference type="ARBA" id="ARBA00035204"/>
    </source>
</evidence>
<evidence type="ECO:0000256" key="2">
    <source>
        <dbReference type="ARBA" id="ARBA00022980"/>
    </source>
</evidence>
<dbReference type="Gene3D" id="1.10.287.310">
    <property type="match status" value="1"/>
</dbReference>
<dbReference type="SUPFAM" id="SSF46561">
    <property type="entry name" value="Ribosomal protein L29 (L29p)"/>
    <property type="match status" value="1"/>
</dbReference>
<protein>
    <recommendedName>
        <fullName evidence="4 5">Large ribosomal subunit protein uL29</fullName>
    </recommendedName>
</protein>
<dbReference type="GO" id="GO:1990904">
    <property type="term" value="C:ribonucleoprotein complex"/>
    <property type="evidence" value="ECO:0007669"/>
    <property type="project" value="UniProtKB-KW"/>
</dbReference>
<dbReference type="HAMAP" id="MF_00374">
    <property type="entry name" value="Ribosomal_uL29"/>
    <property type="match status" value="1"/>
</dbReference>
<dbReference type="PROSITE" id="PS00579">
    <property type="entry name" value="RIBOSOMAL_L29"/>
    <property type="match status" value="1"/>
</dbReference>
<sequence>MKYTEINQKDTTELLKLLKEKESLLFELRLKLKTMQLTNSNEIRVAKKDIARIKTALNSKRRVEV</sequence>
<dbReference type="EMBL" id="CP021886">
    <property type="protein sequence ID" value="AWI33367.1"/>
    <property type="molecule type" value="Genomic_DNA"/>
</dbReference>
<dbReference type="GO" id="GO:0003735">
    <property type="term" value="F:structural constituent of ribosome"/>
    <property type="evidence" value="ECO:0007669"/>
    <property type="project" value="InterPro"/>
</dbReference>
<organism evidence="6 7">
    <name type="scientific">Helicobacter apodemus</name>
    <dbReference type="NCBI Taxonomy" id="135569"/>
    <lineage>
        <taxon>Bacteria</taxon>
        <taxon>Pseudomonadati</taxon>
        <taxon>Campylobacterota</taxon>
        <taxon>Epsilonproteobacteria</taxon>
        <taxon>Campylobacterales</taxon>
        <taxon>Helicobacteraceae</taxon>
        <taxon>Helicobacter</taxon>
    </lineage>
</organism>
<keyword evidence="2 5" id="KW-0689">Ribosomal protein</keyword>
<dbReference type="GO" id="GO:0006412">
    <property type="term" value="P:translation"/>
    <property type="evidence" value="ECO:0007669"/>
    <property type="project" value="UniProtKB-UniRule"/>
</dbReference>
<dbReference type="OrthoDB" id="5373225at2"/>
<proteinExistence type="inferred from homology"/>
<comment type="similarity">
    <text evidence="1 5">Belongs to the universal ribosomal protein uL29 family.</text>
</comment>
<evidence type="ECO:0000256" key="1">
    <source>
        <dbReference type="ARBA" id="ARBA00009254"/>
    </source>
</evidence>
<dbReference type="InterPro" id="IPR036049">
    <property type="entry name" value="Ribosomal_uL29_sf"/>
</dbReference>
<dbReference type="InterPro" id="IPR018254">
    <property type="entry name" value="Ribosomal_uL29_CS"/>
</dbReference>
<dbReference type="NCBIfam" id="TIGR00012">
    <property type="entry name" value="L29"/>
    <property type="match status" value="1"/>
</dbReference>
<evidence type="ECO:0000256" key="5">
    <source>
        <dbReference type="HAMAP-Rule" id="MF_00374"/>
    </source>
</evidence>
<evidence type="ECO:0000256" key="3">
    <source>
        <dbReference type="ARBA" id="ARBA00023274"/>
    </source>
</evidence>
<name>A0A2U8FBU8_9HELI</name>
<evidence type="ECO:0000313" key="6">
    <source>
        <dbReference type="EMBL" id="AWI33367.1"/>
    </source>
</evidence>
<accession>A0A2U8FBU8</accession>
<reference evidence="6 7" key="1">
    <citation type="submission" date="2017-06" db="EMBL/GenBank/DDBJ databases">
        <title>Complete genome of Helicobacter apodemus.</title>
        <authorList>
            <person name="Cho S."/>
        </authorList>
    </citation>
    <scope>NUCLEOTIDE SEQUENCE [LARGE SCALE GENOMIC DNA]</scope>
    <source>
        <strain evidence="7">SNUVETPUB-15-01</strain>
    </source>
</reference>
<dbReference type="AlphaFoldDB" id="A0A2U8FBU8"/>
<evidence type="ECO:0000313" key="7">
    <source>
        <dbReference type="Proteomes" id="UP000244890"/>
    </source>
</evidence>
<dbReference type="GO" id="GO:0005840">
    <property type="term" value="C:ribosome"/>
    <property type="evidence" value="ECO:0007669"/>
    <property type="project" value="UniProtKB-KW"/>
</dbReference>
<dbReference type="InterPro" id="IPR001854">
    <property type="entry name" value="Ribosomal_uL29"/>
</dbReference>
<dbReference type="Proteomes" id="UP000244890">
    <property type="component" value="Chromosome"/>
</dbReference>
<dbReference type="Pfam" id="PF00831">
    <property type="entry name" value="Ribosomal_L29"/>
    <property type="match status" value="1"/>
</dbReference>
<keyword evidence="3 5" id="KW-0687">Ribonucleoprotein</keyword>
<dbReference type="KEGG" id="had:CDV25_00305"/>